<comment type="caution">
    <text evidence="1">The sequence shown here is derived from an EMBL/GenBank/DDBJ whole genome shotgun (WGS) entry which is preliminary data.</text>
</comment>
<gene>
    <name evidence="1" type="ORF">E0Z10_g6477</name>
</gene>
<dbReference type="PANTHER" id="PTHR39601">
    <property type="entry name" value="CHORIOGENIN HMINOR"/>
    <property type="match status" value="1"/>
</dbReference>
<dbReference type="EMBL" id="SKBN01000134">
    <property type="protein sequence ID" value="TGJ82280.1"/>
    <property type="molecule type" value="Genomic_DNA"/>
</dbReference>
<organism evidence="1 2">
    <name type="scientific">Xylaria hypoxylon</name>
    <dbReference type="NCBI Taxonomy" id="37992"/>
    <lineage>
        <taxon>Eukaryota</taxon>
        <taxon>Fungi</taxon>
        <taxon>Dikarya</taxon>
        <taxon>Ascomycota</taxon>
        <taxon>Pezizomycotina</taxon>
        <taxon>Sordariomycetes</taxon>
        <taxon>Xylariomycetidae</taxon>
        <taxon>Xylariales</taxon>
        <taxon>Xylariaceae</taxon>
        <taxon>Xylaria</taxon>
    </lineage>
</organism>
<dbReference type="STRING" id="37992.A0A4Z0YT68"/>
<protein>
    <submittedName>
        <fullName evidence="1">Uncharacterized protein</fullName>
    </submittedName>
</protein>
<keyword evidence="2" id="KW-1185">Reference proteome</keyword>
<dbReference type="AlphaFoldDB" id="A0A4Z0YT68"/>
<evidence type="ECO:0000313" key="2">
    <source>
        <dbReference type="Proteomes" id="UP000297716"/>
    </source>
</evidence>
<evidence type="ECO:0000313" key="1">
    <source>
        <dbReference type="EMBL" id="TGJ82280.1"/>
    </source>
</evidence>
<name>A0A4Z0YT68_9PEZI</name>
<dbReference type="Proteomes" id="UP000297716">
    <property type="component" value="Unassembled WGS sequence"/>
</dbReference>
<reference evidence="1 2" key="1">
    <citation type="submission" date="2019-03" db="EMBL/GenBank/DDBJ databases">
        <title>Draft genome sequence of Xylaria hypoxylon DSM 108379, a ubiquitous saprotrophic-parasitic fungi on hardwood.</title>
        <authorList>
            <person name="Buettner E."/>
            <person name="Leonhardt S."/>
            <person name="Gebauer A.M."/>
            <person name="Liers C."/>
            <person name="Hofrichter M."/>
            <person name="Kellner H."/>
        </authorList>
    </citation>
    <scope>NUCLEOTIDE SEQUENCE [LARGE SCALE GENOMIC DNA]</scope>
    <source>
        <strain evidence="1 2">DSM 108379</strain>
    </source>
</reference>
<proteinExistence type="predicted"/>
<dbReference type="PANTHER" id="PTHR39601:SF1">
    <property type="entry name" value="CHORIOGENIN HMINOR"/>
    <property type="match status" value="1"/>
</dbReference>
<accession>A0A4Z0YT68</accession>
<dbReference type="OrthoDB" id="4114825at2759"/>
<sequence length="487" mass="54661">MRRLQSSSPIFFVRCENDFEALCEFLEDKSFDIFQSSDLLTESHILTFGSIKSFDTQYNHETLFHPLPLLPDMPQRKSSFWKMAWWNRPTKTSQSRQTDTLAALARATNSDRSEVVENHLVAAYRKFEEDQITSPTKADEPNNPEPISGRKVRWILIYAIHQTLRRATEVALEVRDATGVPYHLCISTVDLPPWKEEQSVHALVHAQLDRALLSSPPLSSPPSGAKSDNDYSSLANQATMSTKERPRSNIFENFMPRGYSALRRSFSLRTTQGTERPHSEVLKPCRETVAHGNGNKMNTAAKNKELAAEIQSMDLAHPLSNRLIRSSASGISNSSCHYSNSEAKTWDTSSTSVTSSPAQSRVDKWKNELAGICMRCGLHEVDRDTARLGDESPFALSRKRPMSAQGDAGNALELAPLHIRNAKKRPTSELIQMPSPQPPTAWGYIQAVMEVQANNYELAGWDQFTHLRDFIEVGSEAPTARRASTIF</sequence>